<evidence type="ECO:0000313" key="2">
    <source>
        <dbReference type="EMBL" id="ACZ43753.1"/>
    </source>
</evidence>
<feature type="transmembrane region" description="Helical" evidence="1">
    <location>
        <begin position="52"/>
        <end position="77"/>
    </location>
</feature>
<dbReference type="HOGENOM" id="CLU_128115_0_0_0"/>
<organism evidence="2 3">
    <name type="scientific">Thermobaculum terrenum (strain ATCC BAA-798 / CCMEE 7001 / YNP1)</name>
    <dbReference type="NCBI Taxonomy" id="525904"/>
    <lineage>
        <taxon>Bacteria</taxon>
        <taxon>Bacillati</taxon>
        <taxon>Chloroflexota</taxon>
        <taxon>Chloroflexia</taxon>
        <taxon>Candidatus Thermobaculales</taxon>
        <taxon>Candidatus Thermobaculaceae</taxon>
        <taxon>Thermobaculum</taxon>
    </lineage>
</organism>
<keyword evidence="1" id="KW-0812">Transmembrane</keyword>
<sequence length="175" mass="19412">MRENLLRFVNWIRFINLLSAAIAFGLALAHTLEIPGKRGLDSTQWLAVQQSFYGGFALVGVTAELLGLITCLLLLLPLRKRPRALVQTVIGALCFLGMLLIYFFVNRPINSRIASWTPTTIPDDWTFYRNLWDYSRLGAALLATVAIVLLLLAALMPDAPREATQPAAQTKSANQ</sequence>
<gene>
    <name evidence="2" type="ordered locus">Tter_2871</name>
</gene>
<evidence type="ECO:0000256" key="1">
    <source>
        <dbReference type="SAM" id="Phobius"/>
    </source>
</evidence>
<dbReference type="eggNOG" id="ENOG5032ZN8">
    <property type="taxonomic scope" value="Bacteria"/>
</dbReference>
<dbReference type="Proteomes" id="UP000000323">
    <property type="component" value="Chromosome 2"/>
</dbReference>
<dbReference type="RefSeq" id="WP_012876783.1">
    <property type="nucleotide sequence ID" value="NC_013526.1"/>
</dbReference>
<keyword evidence="1" id="KW-1133">Transmembrane helix</keyword>
<name>D1CJ33_THET1</name>
<evidence type="ECO:0008006" key="4">
    <source>
        <dbReference type="Google" id="ProtNLM"/>
    </source>
</evidence>
<feature type="transmembrane region" description="Helical" evidence="1">
    <location>
        <begin position="137"/>
        <end position="156"/>
    </location>
</feature>
<feature type="transmembrane region" description="Helical" evidence="1">
    <location>
        <begin position="84"/>
        <end position="105"/>
    </location>
</feature>
<dbReference type="OrthoDB" id="3395380at2"/>
<reference evidence="3" key="1">
    <citation type="journal article" date="2010" name="Stand. Genomic Sci.">
        <title>Complete genome sequence of 'Thermobaculum terrenum' type strain (YNP1).</title>
        <authorList>
            <person name="Kiss H."/>
            <person name="Cleland D."/>
            <person name="Lapidus A."/>
            <person name="Lucas S."/>
            <person name="Glavina Del Rio T."/>
            <person name="Nolan M."/>
            <person name="Tice H."/>
            <person name="Han C."/>
            <person name="Goodwin L."/>
            <person name="Pitluck S."/>
            <person name="Liolios K."/>
            <person name="Ivanova N."/>
            <person name="Mavromatis K."/>
            <person name="Ovchinnikova G."/>
            <person name="Pati A."/>
            <person name="Chen A."/>
            <person name="Palaniappan K."/>
            <person name="Land M."/>
            <person name="Hauser L."/>
            <person name="Chang Y."/>
            <person name="Jeffries C."/>
            <person name="Lu M."/>
            <person name="Brettin T."/>
            <person name="Detter J."/>
            <person name="Goker M."/>
            <person name="Tindall B."/>
            <person name="Beck B."/>
            <person name="McDermott T."/>
            <person name="Woyke T."/>
            <person name="Bristow J."/>
            <person name="Eisen J."/>
            <person name="Markowitz V."/>
            <person name="Hugenholtz P."/>
            <person name="Kyrpides N."/>
            <person name="Klenk H."/>
            <person name="Cheng J."/>
        </authorList>
    </citation>
    <scope>NUCLEOTIDE SEQUENCE [LARGE SCALE GENOMIC DNA]</scope>
    <source>
        <strain evidence="3">ATCC BAA-798 / YNP1</strain>
    </source>
</reference>
<dbReference type="EMBL" id="CP001826">
    <property type="protein sequence ID" value="ACZ43753.1"/>
    <property type="molecule type" value="Genomic_DNA"/>
</dbReference>
<feature type="transmembrane region" description="Helical" evidence="1">
    <location>
        <begin position="12"/>
        <end position="32"/>
    </location>
</feature>
<keyword evidence="3" id="KW-1185">Reference proteome</keyword>
<dbReference type="AlphaFoldDB" id="D1CJ33"/>
<keyword evidence="1" id="KW-0472">Membrane</keyword>
<protein>
    <recommendedName>
        <fullName evidence="4">DUF1772 domain-containing protein</fullName>
    </recommendedName>
</protein>
<proteinExistence type="predicted"/>
<dbReference type="KEGG" id="ttr:Tter_2871"/>
<evidence type="ECO:0000313" key="3">
    <source>
        <dbReference type="Proteomes" id="UP000000323"/>
    </source>
</evidence>
<accession>D1CJ33</accession>